<comment type="subunit">
    <text evidence="13">Homodimer.</text>
</comment>
<comment type="similarity">
    <text evidence="1 13">Belongs to the class-II aminoacyl-tRNA synthetase family.</text>
</comment>
<feature type="binding site" evidence="13">
    <location>
        <position position="298"/>
    </location>
    <ligand>
        <name>Zn(2+)</name>
        <dbReference type="ChEBI" id="CHEBI:29105"/>
        <note>catalytic</note>
    </ligand>
</feature>
<dbReference type="Gene3D" id="3.30.930.10">
    <property type="entry name" value="Bira Bifunctional Protein, Domain 2"/>
    <property type="match status" value="1"/>
</dbReference>
<accession>A0A2M7DDZ2</accession>
<dbReference type="SUPFAM" id="SSF55681">
    <property type="entry name" value="Class II aaRS and biotin synthetases"/>
    <property type="match status" value="1"/>
</dbReference>
<dbReference type="EC" id="6.1.1.3" evidence="13"/>
<organism evidence="15 16">
    <name type="scientific">bacterium (Candidatus Gribaldobacteria) CG02_land_8_20_14_3_00_41_15</name>
    <dbReference type="NCBI Taxonomy" id="2014270"/>
    <lineage>
        <taxon>Bacteria</taxon>
        <taxon>Candidatus Gribaldobacteria</taxon>
    </lineage>
</organism>
<keyword evidence="3 13" id="KW-0820">tRNA-binding</keyword>
<dbReference type="AlphaFoldDB" id="A0A2M7DDZ2"/>
<dbReference type="EMBL" id="PETV01000055">
    <property type="protein sequence ID" value="PIV47093.1"/>
    <property type="molecule type" value="Genomic_DNA"/>
</dbReference>
<dbReference type="Gene3D" id="3.40.50.800">
    <property type="entry name" value="Anticodon-binding domain"/>
    <property type="match status" value="1"/>
</dbReference>
<dbReference type="InterPro" id="IPR002314">
    <property type="entry name" value="aa-tRNA-synt_IIb"/>
</dbReference>
<dbReference type="Gene3D" id="3.30.54.20">
    <property type="match status" value="1"/>
</dbReference>
<gene>
    <name evidence="13" type="primary">thrS</name>
    <name evidence="15" type="ORF">COS21_01780</name>
</gene>
<dbReference type="CDD" id="cd00771">
    <property type="entry name" value="ThrRS_core"/>
    <property type="match status" value="1"/>
</dbReference>
<evidence type="ECO:0000256" key="4">
    <source>
        <dbReference type="ARBA" id="ARBA00022598"/>
    </source>
</evidence>
<dbReference type="SMART" id="SM00863">
    <property type="entry name" value="tRNA_SAD"/>
    <property type="match status" value="1"/>
</dbReference>
<comment type="cofactor">
    <cofactor evidence="13">
        <name>Zn(2+)</name>
        <dbReference type="ChEBI" id="CHEBI:29105"/>
    </cofactor>
    <text evidence="13">Binds 1 zinc ion per subunit.</text>
</comment>
<dbReference type="Proteomes" id="UP000229030">
    <property type="component" value="Unassembled WGS sequence"/>
</dbReference>
<dbReference type="Pfam" id="PF00587">
    <property type="entry name" value="tRNA-synt_2b"/>
    <property type="match status" value="1"/>
</dbReference>
<dbReference type="InterPro" id="IPR033728">
    <property type="entry name" value="ThrRS_core"/>
</dbReference>
<dbReference type="FunFam" id="3.30.930.10:FF:000002">
    <property type="entry name" value="Threonine--tRNA ligase"/>
    <property type="match status" value="1"/>
</dbReference>
<dbReference type="InterPro" id="IPR045864">
    <property type="entry name" value="aa-tRNA-synth_II/BPL/LPL"/>
</dbReference>
<dbReference type="InterPro" id="IPR036621">
    <property type="entry name" value="Anticodon-bd_dom_sf"/>
</dbReference>
<keyword evidence="2 13" id="KW-0963">Cytoplasm</keyword>
<sequence>MSNKNAPIETARHSLSHIMAAAVKKLYPDVKLGIGPAIENGFYYDYDFSDARITPEDLAKIEKEMQAIIKQNLDFIKKEISQNEAEKLFADQPYKLELIKEFTDTRCLRAPDIGRLTLYQSGDFVDLCAGPHIENTSEINTKAFKLTKIAGAYWRGDEKRPMLTRVYGLAFESEKELIDYLQMMEEAEKRDHRKLGKELDLFLIDPTVGMGLAMWQPKGAMLWRIMEDFWYQEHLKNGYELVRTPHIGSRKLWETSGHWGFYNESMYPPLEVSQTLKEQQDGKKSEIKEEYLLKPMNCPFHVVLYNSKPKSYRDLPIRWAECGTVYRYEKSGELSGLTRVRGFTQDDAHIICTKEQVKDELKRVADFIIFILNTFGFKEFNVYLSLRDPNNKEKYVGNDEGWEFTQKILEEVAKEQKLDYKKQEGEAAFYGPKLDYKIKDCLSREWQCSTLQFDFNLPERFDMSFTNQKGERERPYVLHRALFGSFERFIGVLIEHYAGAFPVWLSPIQAIVLPIGQDHQKYGQEVLDLLKQNNIRAILNLDNETIGKKIREAEMQKIPYILVVGDKEISAKSVAVRQRGAGDKGAMTIDKFIATIKEEIINKK</sequence>
<evidence type="ECO:0000256" key="8">
    <source>
        <dbReference type="ARBA" id="ARBA00022840"/>
    </source>
</evidence>
<keyword evidence="7 13" id="KW-0862">Zinc</keyword>
<evidence type="ECO:0000256" key="5">
    <source>
        <dbReference type="ARBA" id="ARBA00022723"/>
    </source>
</evidence>
<evidence type="ECO:0000256" key="3">
    <source>
        <dbReference type="ARBA" id="ARBA00022555"/>
    </source>
</evidence>
<evidence type="ECO:0000256" key="10">
    <source>
        <dbReference type="ARBA" id="ARBA00022917"/>
    </source>
</evidence>
<reference evidence="16" key="1">
    <citation type="submission" date="2017-09" db="EMBL/GenBank/DDBJ databases">
        <title>Depth-based differentiation of microbial function through sediment-hosted aquifers and enrichment of novel symbionts in the deep terrestrial subsurface.</title>
        <authorList>
            <person name="Probst A.J."/>
            <person name="Ladd B."/>
            <person name="Jarett J.K."/>
            <person name="Geller-Mcgrath D.E."/>
            <person name="Sieber C.M.K."/>
            <person name="Emerson J.B."/>
            <person name="Anantharaman K."/>
            <person name="Thomas B.C."/>
            <person name="Malmstrom R."/>
            <person name="Stieglmeier M."/>
            <person name="Klingl A."/>
            <person name="Woyke T."/>
            <person name="Ryan C.M."/>
            <person name="Banfield J.F."/>
        </authorList>
    </citation>
    <scope>NUCLEOTIDE SEQUENCE [LARGE SCALE GENOMIC DNA]</scope>
</reference>
<dbReference type="InterPro" id="IPR006195">
    <property type="entry name" value="aa-tRNA-synth_II"/>
</dbReference>
<dbReference type="GO" id="GO:0006435">
    <property type="term" value="P:threonyl-tRNA aminoacylation"/>
    <property type="evidence" value="ECO:0007669"/>
    <property type="project" value="UniProtKB-UniRule"/>
</dbReference>
<dbReference type="Gene3D" id="3.30.980.10">
    <property type="entry name" value="Threonyl-trna Synthetase, Chain A, domain 2"/>
    <property type="match status" value="1"/>
</dbReference>
<comment type="caution">
    <text evidence="15">The sequence shown here is derived from an EMBL/GenBank/DDBJ whole genome shotgun (WGS) entry which is preliminary data.</text>
</comment>
<dbReference type="FunFam" id="3.40.50.800:FF:000001">
    <property type="entry name" value="Threonine--tRNA ligase"/>
    <property type="match status" value="1"/>
</dbReference>
<evidence type="ECO:0000259" key="14">
    <source>
        <dbReference type="PROSITE" id="PS50862"/>
    </source>
</evidence>
<dbReference type="PANTHER" id="PTHR11451:SF44">
    <property type="entry name" value="THREONINE--TRNA LIGASE, CHLOROPLASTIC_MITOCHONDRIAL 2"/>
    <property type="match status" value="1"/>
</dbReference>
<dbReference type="InterPro" id="IPR012947">
    <property type="entry name" value="tRNA_SAD"/>
</dbReference>
<dbReference type="GO" id="GO:0005737">
    <property type="term" value="C:cytoplasm"/>
    <property type="evidence" value="ECO:0007669"/>
    <property type="project" value="UniProtKB-SubCell"/>
</dbReference>
<feature type="binding site" evidence="13">
    <location>
        <position position="479"/>
    </location>
    <ligand>
        <name>Zn(2+)</name>
        <dbReference type="ChEBI" id="CHEBI:29105"/>
        <note>catalytic</note>
    </ligand>
</feature>
<evidence type="ECO:0000256" key="13">
    <source>
        <dbReference type="HAMAP-Rule" id="MF_00184"/>
    </source>
</evidence>
<dbReference type="GO" id="GO:0005524">
    <property type="term" value="F:ATP binding"/>
    <property type="evidence" value="ECO:0007669"/>
    <property type="project" value="UniProtKB-UniRule"/>
</dbReference>
<dbReference type="SUPFAM" id="SSF55186">
    <property type="entry name" value="ThrRS/AlaRS common domain"/>
    <property type="match status" value="1"/>
</dbReference>
<dbReference type="GO" id="GO:0004829">
    <property type="term" value="F:threonine-tRNA ligase activity"/>
    <property type="evidence" value="ECO:0007669"/>
    <property type="project" value="UniProtKB-UniRule"/>
</dbReference>
<dbReference type="InterPro" id="IPR018163">
    <property type="entry name" value="Thr/Ala-tRNA-synth_IIc_edit"/>
</dbReference>
<feature type="domain" description="Aminoacyl-transfer RNA synthetases class-II family profile" evidence="14">
    <location>
        <begin position="179"/>
        <end position="502"/>
    </location>
</feature>
<proteinExistence type="inferred from homology"/>
<dbReference type="GO" id="GO:0000049">
    <property type="term" value="F:tRNA binding"/>
    <property type="evidence" value="ECO:0007669"/>
    <property type="project" value="UniProtKB-KW"/>
</dbReference>
<evidence type="ECO:0000256" key="7">
    <source>
        <dbReference type="ARBA" id="ARBA00022833"/>
    </source>
</evidence>
<dbReference type="InterPro" id="IPR047246">
    <property type="entry name" value="ThrRS_anticodon"/>
</dbReference>
<dbReference type="HAMAP" id="MF_00184">
    <property type="entry name" value="Thr_tRNA_synth"/>
    <property type="match status" value="1"/>
</dbReference>
<dbReference type="PROSITE" id="PS50862">
    <property type="entry name" value="AA_TRNA_LIGASE_II"/>
    <property type="match status" value="1"/>
</dbReference>
<keyword evidence="8 13" id="KW-0067">ATP-binding</keyword>
<keyword evidence="11 13" id="KW-0030">Aminoacyl-tRNA synthetase</keyword>
<dbReference type="Pfam" id="PF03129">
    <property type="entry name" value="HGTP_anticodon"/>
    <property type="match status" value="1"/>
</dbReference>
<feature type="binding site" evidence="13">
    <location>
        <position position="349"/>
    </location>
    <ligand>
        <name>Zn(2+)</name>
        <dbReference type="ChEBI" id="CHEBI:29105"/>
        <note>catalytic</note>
    </ligand>
</feature>
<comment type="caution">
    <text evidence="13">Lacks conserved residue(s) required for the propagation of feature annotation.</text>
</comment>
<evidence type="ECO:0000256" key="2">
    <source>
        <dbReference type="ARBA" id="ARBA00022490"/>
    </source>
</evidence>
<evidence type="ECO:0000256" key="6">
    <source>
        <dbReference type="ARBA" id="ARBA00022741"/>
    </source>
</evidence>
<dbReference type="InterPro" id="IPR002320">
    <property type="entry name" value="Thr-tRNA-ligase_IIa"/>
</dbReference>
<keyword evidence="5 13" id="KW-0479">Metal-binding</keyword>
<dbReference type="NCBIfam" id="TIGR00418">
    <property type="entry name" value="thrS"/>
    <property type="match status" value="1"/>
</dbReference>
<keyword evidence="9 13" id="KW-0694">RNA-binding</keyword>
<dbReference type="PANTHER" id="PTHR11451">
    <property type="entry name" value="THREONINE-TRNA LIGASE"/>
    <property type="match status" value="1"/>
</dbReference>
<keyword evidence="10 13" id="KW-0648">Protein biosynthesis</keyword>
<dbReference type="SUPFAM" id="SSF52954">
    <property type="entry name" value="Class II aaRS ABD-related"/>
    <property type="match status" value="1"/>
</dbReference>
<evidence type="ECO:0000256" key="12">
    <source>
        <dbReference type="ARBA" id="ARBA00049515"/>
    </source>
</evidence>
<evidence type="ECO:0000256" key="11">
    <source>
        <dbReference type="ARBA" id="ARBA00023146"/>
    </source>
</evidence>
<evidence type="ECO:0000313" key="16">
    <source>
        <dbReference type="Proteomes" id="UP000229030"/>
    </source>
</evidence>
<comment type="subcellular location">
    <subcellularLocation>
        <location evidence="13">Cytoplasm</location>
    </subcellularLocation>
</comment>
<evidence type="ECO:0000313" key="15">
    <source>
        <dbReference type="EMBL" id="PIV47093.1"/>
    </source>
</evidence>
<evidence type="ECO:0000256" key="1">
    <source>
        <dbReference type="ARBA" id="ARBA00008226"/>
    </source>
</evidence>
<dbReference type="PRINTS" id="PR01047">
    <property type="entry name" value="TRNASYNTHTHR"/>
</dbReference>
<dbReference type="CDD" id="cd00860">
    <property type="entry name" value="ThrRS_anticodon"/>
    <property type="match status" value="1"/>
</dbReference>
<dbReference type="Pfam" id="PF07973">
    <property type="entry name" value="tRNA_SAD"/>
    <property type="match status" value="1"/>
</dbReference>
<keyword evidence="4 13" id="KW-0436">Ligase</keyword>
<dbReference type="FunFam" id="3.30.980.10:FF:000005">
    <property type="entry name" value="Threonyl-tRNA synthetase, mitochondrial"/>
    <property type="match status" value="1"/>
</dbReference>
<evidence type="ECO:0000256" key="9">
    <source>
        <dbReference type="ARBA" id="ARBA00022884"/>
    </source>
</evidence>
<protein>
    <recommendedName>
        <fullName evidence="13">Threonine--tRNA ligase</fullName>
        <ecNumber evidence="13">6.1.1.3</ecNumber>
    </recommendedName>
    <alternativeName>
        <fullName evidence="13">Threonyl-tRNA synthetase</fullName>
        <shortName evidence="13">ThrRS</shortName>
    </alternativeName>
</protein>
<name>A0A2M7DDZ2_9BACT</name>
<dbReference type="GO" id="GO:0046872">
    <property type="term" value="F:metal ion binding"/>
    <property type="evidence" value="ECO:0007669"/>
    <property type="project" value="UniProtKB-KW"/>
</dbReference>
<keyword evidence="6 13" id="KW-0547">Nucleotide-binding</keyword>
<dbReference type="InterPro" id="IPR004154">
    <property type="entry name" value="Anticodon-bd"/>
</dbReference>
<comment type="catalytic activity">
    <reaction evidence="12 13">
        <text>tRNA(Thr) + L-threonine + ATP = L-threonyl-tRNA(Thr) + AMP + diphosphate + H(+)</text>
        <dbReference type="Rhea" id="RHEA:24624"/>
        <dbReference type="Rhea" id="RHEA-COMP:9670"/>
        <dbReference type="Rhea" id="RHEA-COMP:9704"/>
        <dbReference type="ChEBI" id="CHEBI:15378"/>
        <dbReference type="ChEBI" id="CHEBI:30616"/>
        <dbReference type="ChEBI" id="CHEBI:33019"/>
        <dbReference type="ChEBI" id="CHEBI:57926"/>
        <dbReference type="ChEBI" id="CHEBI:78442"/>
        <dbReference type="ChEBI" id="CHEBI:78534"/>
        <dbReference type="ChEBI" id="CHEBI:456215"/>
        <dbReference type="EC" id="6.1.1.3"/>
    </reaction>
</comment>